<dbReference type="InterPro" id="IPR044600">
    <property type="entry name" value="ATL1/ATL16-like"/>
</dbReference>
<comment type="catalytic activity">
    <reaction evidence="1">
        <text>S-ubiquitinyl-[E2 ubiquitin-conjugating enzyme]-L-cysteine + [acceptor protein]-L-lysine = [E2 ubiquitin-conjugating enzyme]-L-cysteine + N(6)-ubiquitinyl-[acceptor protein]-L-lysine.</text>
        <dbReference type="EC" id="2.3.2.27"/>
    </reaction>
</comment>
<evidence type="ECO:0000313" key="16">
    <source>
        <dbReference type="EMBL" id="KAG6593842.1"/>
    </source>
</evidence>
<organism evidence="16 17">
    <name type="scientific">Cucurbita argyrosperma subsp. sororia</name>
    <dbReference type="NCBI Taxonomy" id="37648"/>
    <lineage>
        <taxon>Eukaryota</taxon>
        <taxon>Viridiplantae</taxon>
        <taxon>Streptophyta</taxon>
        <taxon>Embryophyta</taxon>
        <taxon>Tracheophyta</taxon>
        <taxon>Spermatophyta</taxon>
        <taxon>Magnoliopsida</taxon>
        <taxon>eudicotyledons</taxon>
        <taxon>Gunneridae</taxon>
        <taxon>Pentapetalae</taxon>
        <taxon>rosids</taxon>
        <taxon>fabids</taxon>
        <taxon>Cucurbitales</taxon>
        <taxon>Cucurbitaceae</taxon>
        <taxon>Cucurbiteae</taxon>
        <taxon>Cucurbita</taxon>
    </lineage>
</organism>
<keyword evidence="10" id="KW-0862">Zinc</keyword>
<sequence length="308" mass="34549">MPEILIGPSFGSLHSSTYVSSFPIIAVAVVVFCATAIFLVGYYIFAIRGCFNWHPIEILHQFSLSDSREDTVILQEPVEPHGLDPLTIQSIPLIRYRKPTNESTAGSECAVCLMEFQPEEELRKIPICSHLFHVDCIDIWFQNNSNCPLCRATISAKNWLIPADQPPSPQDSAPNFIPIAAAIEEFPVIEVVRNPNRSRPYSSIFREASKSGRKLTKVTSMGDECIDMRKKDEEFFLMQPIRRSFSMDSSSNRKMFVVVQAAVQAAVRQNCGGENEIEGCSNRIRRSFFSFGKGKGSRNAILPIQIQP</sequence>
<keyword evidence="11 14" id="KW-1133">Transmembrane helix</keyword>
<comment type="subcellular location">
    <subcellularLocation>
        <location evidence="2">Membrane</location>
        <topology evidence="2">Single-pass membrane protein</topology>
    </subcellularLocation>
</comment>
<dbReference type="EC" id="2.3.2.27" evidence="4"/>
<keyword evidence="17" id="KW-1185">Reference proteome</keyword>
<evidence type="ECO:0000313" key="17">
    <source>
        <dbReference type="Proteomes" id="UP000685013"/>
    </source>
</evidence>
<dbReference type="PROSITE" id="PS50089">
    <property type="entry name" value="ZF_RING_2"/>
    <property type="match status" value="1"/>
</dbReference>
<keyword evidence="8 13" id="KW-0863">Zinc-finger</keyword>
<evidence type="ECO:0000259" key="15">
    <source>
        <dbReference type="PROSITE" id="PS50089"/>
    </source>
</evidence>
<dbReference type="CDD" id="cd16461">
    <property type="entry name" value="RING-H2_EL5-like"/>
    <property type="match status" value="1"/>
</dbReference>
<evidence type="ECO:0000256" key="6">
    <source>
        <dbReference type="ARBA" id="ARBA00022692"/>
    </source>
</evidence>
<evidence type="ECO:0000256" key="11">
    <source>
        <dbReference type="ARBA" id="ARBA00022989"/>
    </source>
</evidence>
<evidence type="ECO:0000256" key="7">
    <source>
        <dbReference type="ARBA" id="ARBA00022723"/>
    </source>
</evidence>
<evidence type="ECO:0000256" key="8">
    <source>
        <dbReference type="ARBA" id="ARBA00022771"/>
    </source>
</evidence>
<dbReference type="EMBL" id="JAGKQH010000008">
    <property type="protein sequence ID" value="KAG6593842.1"/>
    <property type="molecule type" value="Genomic_DNA"/>
</dbReference>
<evidence type="ECO:0000256" key="13">
    <source>
        <dbReference type="PROSITE-ProRule" id="PRU00175"/>
    </source>
</evidence>
<comment type="pathway">
    <text evidence="3">Protein modification; protein ubiquitination.</text>
</comment>
<proteinExistence type="predicted"/>
<feature type="domain" description="RING-type" evidence="15">
    <location>
        <begin position="109"/>
        <end position="151"/>
    </location>
</feature>
<dbReference type="Proteomes" id="UP000685013">
    <property type="component" value="Chromosome 8"/>
</dbReference>
<dbReference type="InterPro" id="IPR001841">
    <property type="entry name" value="Znf_RING"/>
</dbReference>
<evidence type="ECO:0000256" key="2">
    <source>
        <dbReference type="ARBA" id="ARBA00004167"/>
    </source>
</evidence>
<evidence type="ECO:0000256" key="3">
    <source>
        <dbReference type="ARBA" id="ARBA00004906"/>
    </source>
</evidence>
<evidence type="ECO:0000256" key="4">
    <source>
        <dbReference type="ARBA" id="ARBA00012483"/>
    </source>
</evidence>
<keyword evidence="7" id="KW-0479">Metal-binding</keyword>
<keyword evidence="6 14" id="KW-0812">Transmembrane</keyword>
<feature type="transmembrane region" description="Helical" evidence="14">
    <location>
        <begin position="20"/>
        <end position="45"/>
    </location>
</feature>
<evidence type="ECO:0000256" key="5">
    <source>
        <dbReference type="ARBA" id="ARBA00022679"/>
    </source>
</evidence>
<evidence type="ECO:0000256" key="14">
    <source>
        <dbReference type="SAM" id="Phobius"/>
    </source>
</evidence>
<evidence type="ECO:0000256" key="10">
    <source>
        <dbReference type="ARBA" id="ARBA00022833"/>
    </source>
</evidence>
<protein>
    <recommendedName>
        <fullName evidence="4">RING-type E3 ubiquitin transferase</fullName>
        <ecNumber evidence="4">2.3.2.27</ecNumber>
    </recommendedName>
</protein>
<dbReference type="PANTHER" id="PTHR46913:SF1">
    <property type="entry name" value="RING-H2 FINGER PROTEIN ATL16"/>
    <property type="match status" value="1"/>
</dbReference>
<dbReference type="Pfam" id="PF13639">
    <property type="entry name" value="zf-RING_2"/>
    <property type="match status" value="1"/>
</dbReference>
<evidence type="ECO:0000256" key="1">
    <source>
        <dbReference type="ARBA" id="ARBA00000900"/>
    </source>
</evidence>
<feature type="non-terminal residue" evidence="16">
    <location>
        <position position="1"/>
    </location>
</feature>
<dbReference type="PANTHER" id="PTHR46913">
    <property type="entry name" value="RING-H2 FINGER PROTEIN ATL16"/>
    <property type="match status" value="1"/>
</dbReference>
<comment type="caution">
    <text evidence="16">The sequence shown here is derived from an EMBL/GenBank/DDBJ whole genome shotgun (WGS) entry which is preliminary data.</text>
</comment>
<dbReference type="GO" id="GO:0008270">
    <property type="term" value="F:zinc ion binding"/>
    <property type="evidence" value="ECO:0007669"/>
    <property type="project" value="UniProtKB-KW"/>
</dbReference>
<dbReference type="GO" id="GO:0016020">
    <property type="term" value="C:membrane"/>
    <property type="evidence" value="ECO:0007669"/>
    <property type="project" value="UniProtKB-SubCell"/>
</dbReference>
<dbReference type="AlphaFoldDB" id="A0AAV6NB40"/>
<dbReference type="GO" id="GO:0016567">
    <property type="term" value="P:protein ubiquitination"/>
    <property type="evidence" value="ECO:0007669"/>
    <property type="project" value="InterPro"/>
</dbReference>
<dbReference type="GO" id="GO:0061630">
    <property type="term" value="F:ubiquitin protein ligase activity"/>
    <property type="evidence" value="ECO:0007669"/>
    <property type="project" value="UniProtKB-EC"/>
</dbReference>
<accession>A0AAV6NB40</accession>
<keyword evidence="12 14" id="KW-0472">Membrane</keyword>
<reference evidence="16 17" key="1">
    <citation type="journal article" date="2021" name="Hortic Res">
        <title>The domestication of Cucurbita argyrosperma as revealed by the genome of its wild relative.</title>
        <authorList>
            <person name="Barrera-Redondo J."/>
            <person name="Sanchez-de la Vega G."/>
            <person name="Aguirre-Liguori J.A."/>
            <person name="Castellanos-Morales G."/>
            <person name="Gutierrez-Guerrero Y.T."/>
            <person name="Aguirre-Dugua X."/>
            <person name="Aguirre-Planter E."/>
            <person name="Tenaillon M.I."/>
            <person name="Lira-Saade R."/>
            <person name="Eguiarte L.E."/>
        </authorList>
    </citation>
    <scope>NUCLEOTIDE SEQUENCE [LARGE SCALE GENOMIC DNA]</scope>
    <source>
        <strain evidence="16">JBR-2021</strain>
    </source>
</reference>
<evidence type="ECO:0000256" key="9">
    <source>
        <dbReference type="ARBA" id="ARBA00022786"/>
    </source>
</evidence>
<evidence type="ECO:0000256" key="12">
    <source>
        <dbReference type="ARBA" id="ARBA00023136"/>
    </source>
</evidence>
<keyword evidence="5" id="KW-0808">Transferase</keyword>
<dbReference type="SMART" id="SM00184">
    <property type="entry name" value="RING"/>
    <property type="match status" value="1"/>
</dbReference>
<keyword evidence="9" id="KW-0833">Ubl conjugation pathway</keyword>
<name>A0AAV6NB40_9ROSI</name>
<gene>
    <name evidence="16" type="primary">ATL16</name>
    <name evidence="16" type="ORF">SDJN03_13318</name>
</gene>